<feature type="domain" description="C2" evidence="3">
    <location>
        <begin position="1"/>
        <end position="111"/>
    </location>
</feature>
<dbReference type="Gene3D" id="2.60.40.150">
    <property type="entry name" value="C2 domain"/>
    <property type="match status" value="1"/>
</dbReference>
<feature type="transmembrane region" description="Helical" evidence="2">
    <location>
        <begin position="280"/>
        <end position="299"/>
    </location>
</feature>
<dbReference type="OrthoDB" id="270970at2759"/>
<dbReference type="PANTHER" id="PTHR32246">
    <property type="entry name" value="INGRESSION PROTEIN FIC1"/>
    <property type="match status" value="1"/>
</dbReference>
<keyword evidence="2" id="KW-0472">Membrane</keyword>
<evidence type="ECO:0000256" key="2">
    <source>
        <dbReference type="SAM" id="Phobius"/>
    </source>
</evidence>
<sequence>MEHRPIEVKLLCAKDLKDVNVFSKMDVYIIGSVSGDPRSIQRTTVDKDGGTNPKWNHEMNFTFDESAARMNRLGLVFQIMSHRTLGDKEIGRVYVPLKELLDNFGVGDGSSGEVINHEKDVVYQVQTLNGKFKGKLEFSFKFGEKFSLSVERKLEDPVIAYPAVSPNPGVGSSIVSGFGSPPPSEPKSKYKPSVYPDPNIGGATPFSHGALQPGYPPQGYGHGYGYGCGYGYQPHYVPQPFPNPHISYGYGFPGGYGYAGQSPTRYTQQQVQQKPKKSKFGLGAATGIGAGLLGGLLVGEMVEDDAESYDDDTFDY</sequence>
<dbReference type="Pfam" id="PF00168">
    <property type="entry name" value="C2"/>
    <property type="match status" value="1"/>
</dbReference>
<dbReference type="PROSITE" id="PS50004">
    <property type="entry name" value="C2"/>
    <property type="match status" value="1"/>
</dbReference>
<evidence type="ECO:0000313" key="5">
    <source>
        <dbReference type="RefSeq" id="XP_021847161.1"/>
    </source>
</evidence>
<evidence type="ECO:0000256" key="1">
    <source>
        <dbReference type="SAM" id="MobiDB-lite"/>
    </source>
</evidence>
<keyword evidence="2" id="KW-0812">Transmembrane</keyword>
<protein>
    <submittedName>
        <fullName evidence="5">Protein SRC2-like</fullName>
    </submittedName>
</protein>
<evidence type="ECO:0000313" key="4">
    <source>
        <dbReference type="Proteomes" id="UP000813463"/>
    </source>
</evidence>
<proteinExistence type="predicted"/>
<dbReference type="SUPFAM" id="SSF49562">
    <property type="entry name" value="C2 domain (Calcium/lipid-binding domain, CaLB)"/>
    <property type="match status" value="1"/>
</dbReference>
<feature type="region of interest" description="Disordered" evidence="1">
    <location>
        <begin position="174"/>
        <end position="196"/>
    </location>
</feature>
<dbReference type="Proteomes" id="UP000813463">
    <property type="component" value="Chromosome 4"/>
</dbReference>
<dbReference type="KEGG" id="soe:110786889"/>
<dbReference type="PANTHER" id="PTHR32246:SF173">
    <property type="entry name" value="C2 DOMAIN-CONTAINING PROTEIN"/>
    <property type="match status" value="1"/>
</dbReference>
<gene>
    <name evidence="5" type="primary">LOC110786889</name>
</gene>
<dbReference type="InterPro" id="IPR044750">
    <property type="entry name" value="C2_SRC2/BAP"/>
</dbReference>
<dbReference type="GO" id="GO:0006952">
    <property type="term" value="P:defense response"/>
    <property type="evidence" value="ECO:0007669"/>
    <property type="project" value="InterPro"/>
</dbReference>
<keyword evidence="4" id="KW-1185">Reference proteome</keyword>
<dbReference type="GeneID" id="110786889"/>
<accession>A0A9R0ID80</accession>
<dbReference type="SMART" id="SM00239">
    <property type="entry name" value="C2"/>
    <property type="match status" value="1"/>
</dbReference>
<reference evidence="4" key="1">
    <citation type="journal article" date="2021" name="Nat. Commun.">
        <title>Genomic analyses provide insights into spinach domestication and the genetic basis of agronomic traits.</title>
        <authorList>
            <person name="Cai X."/>
            <person name="Sun X."/>
            <person name="Xu C."/>
            <person name="Sun H."/>
            <person name="Wang X."/>
            <person name="Ge C."/>
            <person name="Zhang Z."/>
            <person name="Wang Q."/>
            <person name="Fei Z."/>
            <person name="Jiao C."/>
            <person name="Wang Q."/>
        </authorList>
    </citation>
    <scope>NUCLEOTIDE SEQUENCE [LARGE SCALE GENOMIC DNA]</scope>
    <source>
        <strain evidence="4">cv. Varoflay</strain>
    </source>
</reference>
<reference evidence="5" key="2">
    <citation type="submission" date="2025-08" db="UniProtKB">
        <authorList>
            <consortium name="RefSeq"/>
        </authorList>
    </citation>
    <scope>IDENTIFICATION</scope>
    <source>
        <tissue evidence="5">Leaf</tissue>
    </source>
</reference>
<dbReference type="CDD" id="cd04051">
    <property type="entry name" value="C2_SRC2_like"/>
    <property type="match status" value="1"/>
</dbReference>
<dbReference type="AlphaFoldDB" id="A0A9R0ID80"/>
<dbReference type="InterPro" id="IPR035892">
    <property type="entry name" value="C2_domain_sf"/>
</dbReference>
<dbReference type="RefSeq" id="XP_021847161.1">
    <property type="nucleotide sequence ID" value="XM_021991469.2"/>
</dbReference>
<organism evidence="4 5">
    <name type="scientific">Spinacia oleracea</name>
    <name type="common">Spinach</name>
    <dbReference type="NCBI Taxonomy" id="3562"/>
    <lineage>
        <taxon>Eukaryota</taxon>
        <taxon>Viridiplantae</taxon>
        <taxon>Streptophyta</taxon>
        <taxon>Embryophyta</taxon>
        <taxon>Tracheophyta</taxon>
        <taxon>Spermatophyta</taxon>
        <taxon>Magnoliopsida</taxon>
        <taxon>eudicotyledons</taxon>
        <taxon>Gunneridae</taxon>
        <taxon>Pentapetalae</taxon>
        <taxon>Caryophyllales</taxon>
        <taxon>Chenopodiaceae</taxon>
        <taxon>Chenopodioideae</taxon>
        <taxon>Anserineae</taxon>
        <taxon>Spinacia</taxon>
    </lineage>
</organism>
<evidence type="ECO:0000259" key="3">
    <source>
        <dbReference type="PROSITE" id="PS50004"/>
    </source>
</evidence>
<dbReference type="InterPro" id="IPR000008">
    <property type="entry name" value="C2_dom"/>
</dbReference>
<keyword evidence="2" id="KW-1133">Transmembrane helix</keyword>
<name>A0A9R0ID80_SPIOL</name>